<feature type="chain" id="PRO_5002032487" evidence="4">
    <location>
        <begin position="20"/>
        <end position="781"/>
    </location>
</feature>
<evidence type="ECO:0000259" key="5">
    <source>
        <dbReference type="PROSITE" id="PS50835"/>
    </source>
</evidence>
<proteinExistence type="evidence at transcript level"/>
<keyword evidence="1" id="KW-0677">Repeat</keyword>
<dbReference type="Pfam" id="PF13927">
    <property type="entry name" value="Ig_3"/>
    <property type="match status" value="2"/>
</dbReference>
<dbReference type="InterPro" id="IPR003599">
    <property type="entry name" value="Ig_sub"/>
</dbReference>
<dbReference type="SMART" id="SM00060">
    <property type="entry name" value="FN3"/>
    <property type="match status" value="2"/>
</dbReference>
<evidence type="ECO:0000256" key="1">
    <source>
        <dbReference type="ARBA" id="ARBA00022737"/>
    </source>
</evidence>
<dbReference type="SMART" id="SM00409">
    <property type="entry name" value="IG"/>
    <property type="match status" value="4"/>
</dbReference>
<keyword evidence="4" id="KW-0732">Signal</keyword>
<dbReference type="GO" id="GO:0005886">
    <property type="term" value="C:plasma membrane"/>
    <property type="evidence" value="ECO:0007669"/>
    <property type="project" value="TreeGrafter"/>
</dbReference>
<dbReference type="Pfam" id="PF07679">
    <property type="entry name" value="I-set"/>
    <property type="match status" value="2"/>
</dbReference>
<dbReference type="GO" id="GO:0098632">
    <property type="term" value="F:cell-cell adhesion mediator activity"/>
    <property type="evidence" value="ECO:0007669"/>
    <property type="project" value="TreeGrafter"/>
</dbReference>
<feature type="domain" description="Fibronectin type-III" evidence="6">
    <location>
        <begin position="629"/>
        <end position="737"/>
    </location>
</feature>
<organism evidence="7">
    <name type="scientific">Littorina littorea</name>
    <name type="common">Common periwinkle</name>
    <dbReference type="NCBI Taxonomy" id="31216"/>
    <lineage>
        <taxon>Eukaryota</taxon>
        <taxon>Metazoa</taxon>
        <taxon>Spiralia</taxon>
        <taxon>Lophotrochozoa</taxon>
        <taxon>Mollusca</taxon>
        <taxon>Gastropoda</taxon>
        <taxon>Caenogastropoda</taxon>
        <taxon>Littorinimorpha</taxon>
        <taxon>Littorinoidea</taxon>
        <taxon>Littorinidae</taxon>
        <taxon>Littorina</taxon>
    </lineage>
</organism>
<accession>A0A0A7RRG9</accession>
<feature type="signal peptide" evidence="4">
    <location>
        <begin position="1"/>
        <end position="19"/>
    </location>
</feature>
<feature type="domain" description="Ig-like" evidence="5">
    <location>
        <begin position="222"/>
        <end position="303"/>
    </location>
</feature>
<evidence type="ECO:0000256" key="3">
    <source>
        <dbReference type="SAM" id="MobiDB-lite"/>
    </source>
</evidence>
<dbReference type="SUPFAM" id="SSF48726">
    <property type="entry name" value="Immunoglobulin"/>
    <property type="match status" value="5"/>
</dbReference>
<dbReference type="GO" id="GO:0007411">
    <property type="term" value="P:axon guidance"/>
    <property type="evidence" value="ECO:0007669"/>
    <property type="project" value="TreeGrafter"/>
</dbReference>
<dbReference type="InterPro" id="IPR036179">
    <property type="entry name" value="Ig-like_dom_sf"/>
</dbReference>
<dbReference type="AlphaFoldDB" id="A0A0A7RRG9"/>
<sequence>MKLLSFLLVPAVLATLVAAELRILPPVNPHVHDMTAGDSEPITFSCAAPDLTTTEADLKWFNDQDEEITATSGGKFTSDFGKKLVLRITKPTDDDAGTYTCRGVVNGVDEEGSITLELYRGINMTSPRTQYAVQGTDAKVWCRLTKTNLEKDISWYHANWSLIRSDDKYRTGYEQASGQEGDFLEIKDIQLDDGGKYICNIDMMSVGKTMAYFVQVVVTVPPKMTKPITFNPVVPKEGDRLVMSCEASGTPPPTYMFRKNNQDLLEQPNTDGNYIIEEVNRADEGLYQCEATNKGGMDRKEVTLDVKIPPVIETPDDQTEKTEQENNEVRLQCRATGDPAPALTWQKKGSEIIYSVGPNDDVYVEEQEGNSEQDAETRVYSRTLYLVIPTLKPKHAGEYVCAASTSALTVEKTFKIDVMFKPNFDNQATTLFWGWVGSKTNLTCITNGNPEPLIEWHKDGRNLASINDYVITNGNSGLPTRAISYLIPTVDSGNVGSVFGSYSCKSSNKFGENTEQLTFEQARVPGEVGITVQDTRATKLGLAITPPGEDGGQPVTQYLLKYNKLNNGEEEKSRTINRVAGEAMTKVELEELDPNTQYSIKVYAINNVGPGSEKNFMERTADYSEPDRVLVKSPRSGANAYEYTLSWDVPMTGGADIANYIVEYAEALEVNTDMEPWTAVRVLPQAQTKNIPGQSSTSVVLDNLKKNTFYQTKIKAVNRIGTSDETTFIFRTGSGVDSASVAEPEVTRTDQGSGLQSKPILGPGPSDDDTKMKFKGDSGDG</sequence>
<dbReference type="EMBL" id="KM892419">
    <property type="protein sequence ID" value="AJA37833.1"/>
    <property type="molecule type" value="mRNA"/>
</dbReference>
<dbReference type="PANTHER" id="PTHR10075:SF100">
    <property type="entry name" value="FASCICLIN-2"/>
    <property type="match status" value="1"/>
</dbReference>
<dbReference type="InterPro" id="IPR013783">
    <property type="entry name" value="Ig-like_fold"/>
</dbReference>
<evidence type="ECO:0000313" key="7">
    <source>
        <dbReference type="EMBL" id="AJA37833.1"/>
    </source>
</evidence>
<dbReference type="PROSITE" id="PS50835">
    <property type="entry name" value="IG_LIKE"/>
    <property type="match status" value="5"/>
</dbReference>
<feature type="domain" description="Fibronectin type-III" evidence="6">
    <location>
        <begin position="524"/>
        <end position="627"/>
    </location>
</feature>
<feature type="compositionally biased region" description="Basic and acidic residues" evidence="3">
    <location>
        <begin position="768"/>
        <end position="781"/>
    </location>
</feature>
<evidence type="ECO:0000259" key="6">
    <source>
        <dbReference type="PROSITE" id="PS50853"/>
    </source>
</evidence>
<feature type="domain" description="Ig-like" evidence="5">
    <location>
        <begin position="25"/>
        <end position="115"/>
    </location>
</feature>
<dbReference type="PROSITE" id="PS50853">
    <property type="entry name" value="FN3"/>
    <property type="match status" value="2"/>
</dbReference>
<feature type="domain" description="Ig-like" evidence="5">
    <location>
        <begin position="134"/>
        <end position="211"/>
    </location>
</feature>
<evidence type="ECO:0000256" key="2">
    <source>
        <dbReference type="ARBA" id="ARBA00023319"/>
    </source>
</evidence>
<dbReference type="CDD" id="cd00063">
    <property type="entry name" value="FN3"/>
    <property type="match status" value="2"/>
</dbReference>
<dbReference type="SMART" id="SM00408">
    <property type="entry name" value="IGc2"/>
    <property type="match status" value="5"/>
</dbReference>
<feature type="domain" description="Ig-like" evidence="5">
    <location>
        <begin position="309"/>
        <end position="411"/>
    </location>
</feature>
<dbReference type="Gene3D" id="2.60.40.10">
    <property type="entry name" value="Immunoglobulins"/>
    <property type="match status" value="7"/>
</dbReference>
<dbReference type="SUPFAM" id="SSF49265">
    <property type="entry name" value="Fibronectin type III"/>
    <property type="match status" value="1"/>
</dbReference>
<dbReference type="InterPro" id="IPR013151">
    <property type="entry name" value="Immunoglobulin_dom"/>
</dbReference>
<dbReference type="Pfam" id="PF00041">
    <property type="entry name" value="fn3"/>
    <property type="match status" value="2"/>
</dbReference>
<reference evidence="7" key="1">
    <citation type="journal article" date="2015" name="Dev. Comp. Immunol.">
        <title>Lectin-like molecules in transcriptome of Littorina littorea hemocytes.</title>
        <authorList>
            <person name="Gorbushin A.M."/>
            <person name="Borisova E.A."/>
        </authorList>
    </citation>
    <scope>NUCLEOTIDE SEQUENCE</scope>
</reference>
<dbReference type="InterPro" id="IPR003598">
    <property type="entry name" value="Ig_sub2"/>
</dbReference>
<dbReference type="PANTHER" id="PTHR10075">
    <property type="entry name" value="BASIGIN RELATED"/>
    <property type="match status" value="1"/>
</dbReference>
<dbReference type="GO" id="GO:0007156">
    <property type="term" value="P:homophilic cell adhesion via plasma membrane adhesion molecules"/>
    <property type="evidence" value="ECO:0007669"/>
    <property type="project" value="TreeGrafter"/>
</dbReference>
<evidence type="ECO:0000256" key="4">
    <source>
        <dbReference type="SAM" id="SignalP"/>
    </source>
</evidence>
<dbReference type="Pfam" id="PF00047">
    <property type="entry name" value="ig"/>
    <property type="match status" value="1"/>
</dbReference>
<protein>
    <submittedName>
        <fullName evidence="7">Cell adhesion molecule-like protein 3</fullName>
    </submittedName>
</protein>
<dbReference type="InterPro" id="IPR036116">
    <property type="entry name" value="FN3_sf"/>
</dbReference>
<feature type="domain" description="Ig-like" evidence="5">
    <location>
        <begin position="437"/>
        <end position="520"/>
    </location>
</feature>
<name>A0A0A7RRG9_LITLI</name>
<dbReference type="InterPro" id="IPR013098">
    <property type="entry name" value="Ig_I-set"/>
</dbReference>
<dbReference type="CDD" id="cd00096">
    <property type="entry name" value="Ig"/>
    <property type="match status" value="1"/>
</dbReference>
<dbReference type="InterPro" id="IPR003961">
    <property type="entry name" value="FN3_dom"/>
</dbReference>
<keyword evidence="2" id="KW-0393">Immunoglobulin domain</keyword>
<dbReference type="GO" id="GO:0070593">
    <property type="term" value="P:dendrite self-avoidance"/>
    <property type="evidence" value="ECO:0007669"/>
    <property type="project" value="TreeGrafter"/>
</dbReference>
<dbReference type="GO" id="GO:0030424">
    <property type="term" value="C:axon"/>
    <property type="evidence" value="ECO:0007669"/>
    <property type="project" value="TreeGrafter"/>
</dbReference>
<dbReference type="InterPro" id="IPR007110">
    <property type="entry name" value="Ig-like_dom"/>
</dbReference>
<feature type="region of interest" description="Disordered" evidence="3">
    <location>
        <begin position="739"/>
        <end position="781"/>
    </location>
</feature>